<accession>A0A4U3KV55</accession>
<keyword evidence="1" id="KW-0805">Transcription regulation</keyword>
<dbReference type="PROSITE" id="PS50943">
    <property type="entry name" value="HTH_CROC1"/>
    <property type="match status" value="1"/>
</dbReference>
<dbReference type="OrthoDB" id="680346at2"/>
<dbReference type="SUPFAM" id="SSF47413">
    <property type="entry name" value="lambda repressor-like DNA-binding domains"/>
    <property type="match status" value="1"/>
</dbReference>
<keyword evidence="2" id="KW-0238">DNA-binding</keyword>
<dbReference type="GO" id="GO:0003677">
    <property type="term" value="F:DNA binding"/>
    <property type="evidence" value="ECO:0007669"/>
    <property type="project" value="UniProtKB-KW"/>
</dbReference>
<dbReference type="Proteomes" id="UP000305848">
    <property type="component" value="Unassembled WGS sequence"/>
</dbReference>
<reference evidence="5 6" key="1">
    <citation type="submission" date="2019-05" db="EMBL/GenBank/DDBJ databases">
        <title>Panacibacter sp. strain 17mud1-8 Genome sequencing and assembly.</title>
        <authorList>
            <person name="Chhetri G."/>
        </authorList>
    </citation>
    <scope>NUCLEOTIDE SEQUENCE [LARGE SCALE GENOMIC DNA]</scope>
    <source>
        <strain evidence="5 6">17mud1-8</strain>
    </source>
</reference>
<evidence type="ECO:0000313" key="6">
    <source>
        <dbReference type="Proteomes" id="UP000305848"/>
    </source>
</evidence>
<dbReference type="AlphaFoldDB" id="A0A4U3KV55"/>
<proteinExistence type="predicted"/>
<feature type="domain" description="HTH cro/C1-type" evidence="4">
    <location>
        <begin position="23"/>
        <end position="77"/>
    </location>
</feature>
<evidence type="ECO:0000256" key="2">
    <source>
        <dbReference type="ARBA" id="ARBA00023125"/>
    </source>
</evidence>
<dbReference type="Gene3D" id="1.10.260.40">
    <property type="entry name" value="lambda repressor-like DNA-binding domains"/>
    <property type="match status" value="1"/>
</dbReference>
<dbReference type="InterPro" id="IPR050807">
    <property type="entry name" value="TransReg_Diox_bact_type"/>
</dbReference>
<dbReference type="InterPro" id="IPR001387">
    <property type="entry name" value="Cro/C1-type_HTH"/>
</dbReference>
<evidence type="ECO:0000259" key="4">
    <source>
        <dbReference type="PROSITE" id="PS50943"/>
    </source>
</evidence>
<dbReference type="PANTHER" id="PTHR46797:SF23">
    <property type="entry name" value="HTH-TYPE TRANSCRIPTIONAL REGULATOR SUTR"/>
    <property type="match status" value="1"/>
</dbReference>
<protein>
    <submittedName>
        <fullName evidence="5">Helix-turn-helix transcriptional regulator</fullName>
    </submittedName>
</protein>
<dbReference type="SMART" id="SM00530">
    <property type="entry name" value="HTH_XRE"/>
    <property type="match status" value="1"/>
</dbReference>
<evidence type="ECO:0000256" key="1">
    <source>
        <dbReference type="ARBA" id="ARBA00023015"/>
    </source>
</evidence>
<comment type="caution">
    <text evidence="5">The sequence shown here is derived from an EMBL/GenBank/DDBJ whole genome shotgun (WGS) entry which is preliminary data.</text>
</comment>
<dbReference type="Pfam" id="PF01381">
    <property type="entry name" value="HTH_3"/>
    <property type="match status" value="1"/>
</dbReference>
<name>A0A4U3KV55_9BACT</name>
<dbReference type="GO" id="GO:0003700">
    <property type="term" value="F:DNA-binding transcription factor activity"/>
    <property type="evidence" value="ECO:0007669"/>
    <property type="project" value="TreeGrafter"/>
</dbReference>
<keyword evidence="6" id="KW-1185">Reference proteome</keyword>
<organism evidence="5 6">
    <name type="scientific">Ilyomonas limi</name>
    <dbReference type="NCBI Taxonomy" id="2575867"/>
    <lineage>
        <taxon>Bacteria</taxon>
        <taxon>Pseudomonadati</taxon>
        <taxon>Bacteroidota</taxon>
        <taxon>Chitinophagia</taxon>
        <taxon>Chitinophagales</taxon>
        <taxon>Chitinophagaceae</taxon>
        <taxon>Ilyomonas</taxon>
    </lineage>
</organism>
<dbReference type="EMBL" id="SZQL01000015">
    <property type="protein sequence ID" value="TKK66348.1"/>
    <property type="molecule type" value="Genomic_DNA"/>
</dbReference>
<keyword evidence="3" id="KW-0804">Transcription</keyword>
<dbReference type="RefSeq" id="WP_137263080.1">
    <property type="nucleotide sequence ID" value="NZ_SZQL01000015.1"/>
</dbReference>
<dbReference type="InterPro" id="IPR010982">
    <property type="entry name" value="Lambda_DNA-bd_dom_sf"/>
</dbReference>
<dbReference type="PANTHER" id="PTHR46797">
    <property type="entry name" value="HTH-TYPE TRANSCRIPTIONAL REGULATOR"/>
    <property type="match status" value="1"/>
</dbReference>
<dbReference type="CDD" id="cd00093">
    <property type="entry name" value="HTH_XRE"/>
    <property type="match status" value="1"/>
</dbReference>
<evidence type="ECO:0000256" key="3">
    <source>
        <dbReference type="ARBA" id="ARBA00023163"/>
    </source>
</evidence>
<gene>
    <name evidence="5" type="ORF">FC093_17350</name>
</gene>
<evidence type="ECO:0000313" key="5">
    <source>
        <dbReference type="EMBL" id="TKK66348.1"/>
    </source>
</evidence>
<sequence>MVKSNSQRYYRDEQLLAFIGAKMKEIRLSKDISIGVLAKECKVDDSQISRMEHGKVNFSMSMLYRIAEVLKVAPRDLLPPL</sequence>
<dbReference type="GO" id="GO:0005829">
    <property type="term" value="C:cytosol"/>
    <property type="evidence" value="ECO:0007669"/>
    <property type="project" value="TreeGrafter"/>
</dbReference>